<protein>
    <submittedName>
        <fullName evidence="6">Ferredoxin</fullName>
    </submittedName>
</protein>
<keyword evidence="1" id="KW-0479">Metal-binding</keyword>
<evidence type="ECO:0000259" key="4">
    <source>
        <dbReference type="PROSITE" id="PS51379"/>
    </source>
</evidence>
<feature type="domain" description="4Fe-4S ferredoxin-type" evidence="4">
    <location>
        <begin position="1"/>
        <end position="30"/>
    </location>
</feature>
<evidence type="ECO:0000313" key="5">
    <source>
        <dbReference type="EMBL" id="KAF7600413.1"/>
    </source>
</evidence>
<keyword evidence="8" id="KW-1185">Reference proteome</keyword>
<organism evidence="6 7">
    <name type="scientific">Candidatus Dactylopiibacterium carminicum</name>
    <dbReference type="NCBI Taxonomy" id="857335"/>
    <lineage>
        <taxon>Bacteria</taxon>
        <taxon>Pseudomonadati</taxon>
        <taxon>Pseudomonadota</taxon>
        <taxon>Betaproteobacteria</taxon>
        <taxon>Rhodocyclales</taxon>
        <taxon>Rhodocyclaceae</taxon>
        <taxon>Candidatus Dactylopiibacterium</taxon>
    </lineage>
</organism>
<dbReference type="InterPro" id="IPR017896">
    <property type="entry name" value="4Fe4S_Fe-S-bd"/>
</dbReference>
<dbReference type="Gene3D" id="3.30.70.20">
    <property type="match status" value="1"/>
</dbReference>
<evidence type="ECO:0000256" key="1">
    <source>
        <dbReference type="ARBA" id="ARBA00022723"/>
    </source>
</evidence>
<dbReference type="RefSeq" id="WP_095523327.1">
    <property type="nucleotide sequence ID" value="NZ_MDUX01000005.1"/>
</dbReference>
<reference evidence="6 7" key="2">
    <citation type="submission" date="2017-07" db="EMBL/GenBank/DDBJ databases">
        <title>Candidatus Dactylopiibacterium carminicum, a nitrogen-fixing symbiont of the cochineal insect Dactylopius coccus and Dactylopius opuntiae (Hemiptera: Coccoidea: Dactylopiidae).</title>
        <authorList>
            <person name="Vera A."/>
        </authorList>
    </citation>
    <scope>NUCLEOTIDE SEQUENCE [LARGE SCALE GENOMIC DNA]</scope>
    <source>
        <strain evidence="6 7">NFDCM</strain>
    </source>
</reference>
<evidence type="ECO:0000313" key="8">
    <source>
        <dbReference type="Proteomes" id="UP000623509"/>
    </source>
</evidence>
<evidence type="ECO:0000256" key="2">
    <source>
        <dbReference type="ARBA" id="ARBA00023004"/>
    </source>
</evidence>
<dbReference type="InterPro" id="IPR017900">
    <property type="entry name" value="4Fe4S_Fe_S_CS"/>
</dbReference>
<dbReference type="GO" id="GO:0046872">
    <property type="term" value="F:metal ion binding"/>
    <property type="evidence" value="ECO:0007669"/>
    <property type="project" value="UniProtKB-KW"/>
</dbReference>
<dbReference type="PROSITE" id="PS51379">
    <property type="entry name" value="4FE4S_FER_2"/>
    <property type="match status" value="1"/>
</dbReference>
<keyword evidence="3" id="KW-0411">Iron-sulfur</keyword>
<dbReference type="Pfam" id="PF00037">
    <property type="entry name" value="Fer4"/>
    <property type="match status" value="1"/>
</dbReference>
<dbReference type="OrthoDB" id="9803397at2"/>
<proteinExistence type="predicted"/>
<dbReference type="EMBL" id="MDUX01000005">
    <property type="protein sequence ID" value="KAF7600413.1"/>
    <property type="molecule type" value="Genomic_DNA"/>
</dbReference>
<dbReference type="Proteomes" id="UP000216107">
    <property type="component" value="Unassembled WGS sequence"/>
</dbReference>
<name>A0A272EY29_9RHOO</name>
<dbReference type="EMBL" id="NMRN01000002">
    <property type="protein sequence ID" value="PAS95034.1"/>
    <property type="molecule type" value="Genomic_DNA"/>
</dbReference>
<dbReference type="GO" id="GO:0051536">
    <property type="term" value="F:iron-sulfur cluster binding"/>
    <property type="evidence" value="ECO:0007669"/>
    <property type="project" value="UniProtKB-KW"/>
</dbReference>
<dbReference type="SUPFAM" id="SSF54862">
    <property type="entry name" value="4Fe-4S ferredoxins"/>
    <property type="match status" value="1"/>
</dbReference>
<dbReference type="PROSITE" id="PS00198">
    <property type="entry name" value="4FE4S_FER_1"/>
    <property type="match status" value="1"/>
</dbReference>
<evidence type="ECO:0000313" key="6">
    <source>
        <dbReference type="EMBL" id="PAS95034.1"/>
    </source>
</evidence>
<reference evidence="5 8" key="1">
    <citation type="submission" date="2016-08" db="EMBL/GenBank/DDBJ databases">
        <title>Candidatus Dactylopiibacterium carminicum genome sequence.</title>
        <authorList>
            <person name="Ramirez-Puebla S.T."/>
            <person name="Ormeno-Orrillo E."/>
            <person name="Vera-Ponce De Leon A."/>
            <person name="Luis L."/>
            <person name="Sanchez-Flores A."/>
            <person name="Monica R."/>
            <person name="Martinez-Romero E."/>
        </authorList>
    </citation>
    <scope>NUCLEOTIDE SEQUENCE [LARGE SCALE GENOMIC DNA]</scope>
    <source>
        <strain evidence="5">END1</strain>
    </source>
</reference>
<comment type="caution">
    <text evidence="6">The sequence shown here is derived from an EMBL/GenBank/DDBJ whole genome shotgun (WGS) entry which is preliminary data.</text>
</comment>
<dbReference type="AlphaFoldDB" id="A0A272EY29"/>
<gene>
    <name evidence="5" type="ORF">BGI27_02400</name>
    <name evidence="6" type="ORF">CGU29_00880</name>
</gene>
<evidence type="ECO:0000256" key="3">
    <source>
        <dbReference type="ARBA" id="ARBA00023014"/>
    </source>
</evidence>
<sequence length="65" mass="6799">MAMKILVAECSSCGDCVSVCPTQAIFEKGGIVKIKADVCNECEDKDDGPTCQSTCPSGDGCIVYM</sequence>
<accession>A0A272EY29</accession>
<evidence type="ECO:0000313" key="7">
    <source>
        <dbReference type="Proteomes" id="UP000216107"/>
    </source>
</evidence>
<keyword evidence="2" id="KW-0408">Iron</keyword>
<dbReference type="Proteomes" id="UP000623509">
    <property type="component" value="Unassembled WGS sequence"/>
</dbReference>